<keyword evidence="3" id="KW-1185">Reference proteome</keyword>
<dbReference type="EMBL" id="JH921428">
    <property type="protein sequence ID" value="EKD21519.1"/>
    <property type="molecule type" value="Genomic_DNA"/>
</dbReference>
<feature type="region of interest" description="Disordered" evidence="1">
    <location>
        <begin position="126"/>
        <end position="154"/>
    </location>
</feature>
<feature type="compositionally biased region" description="Low complexity" evidence="1">
    <location>
        <begin position="213"/>
        <end position="225"/>
    </location>
</feature>
<evidence type="ECO:0000313" key="3">
    <source>
        <dbReference type="Proteomes" id="UP000006753"/>
    </source>
</evidence>
<proteinExistence type="predicted"/>
<dbReference type="GeneID" id="18756567"/>
<evidence type="ECO:0000256" key="1">
    <source>
        <dbReference type="SAM" id="MobiDB-lite"/>
    </source>
</evidence>
<dbReference type="STRING" id="1072389.K1Y8P6"/>
<feature type="compositionally biased region" description="Basic and acidic residues" evidence="1">
    <location>
        <begin position="201"/>
        <end position="212"/>
    </location>
</feature>
<reference evidence="2 3" key="1">
    <citation type="journal article" date="2012" name="BMC Genomics">
        <title>Sequencing the genome of Marssonina brunnea reveals fungus-poplar co-evolution.</title>
        <authorList>
            <person name="Zhu S."/>
            <person name="Cao Y.-Z."/>
            <person name="Jiang C."/>
            <person name="Tan B.-Y."/>
            <person name="Wang Z."/>
            <person name="Feng S."/>
            <person name="Zhang L."/>
            <person name="Su X.-H."/>
            <person name="Brejova B."/>
            <person name="Vinar T."/>
            <person name="Xu M."/>
            <person name="Wang M.-X."/>
            <person name="Zhang S.-G."/>
            <person name="Huang M.-R."/>
            <person name="Wu R."/>
            <person name="Zhou Y."/>
        </authorList>
    </citation>
    <scope>NUCLEOTIDE SEQUENCE [LARGE SCALE GENOMIC DNA]</scope>
    <source>
        <strain evidence="2 3">MB_m1</strain>
    </source>
</reference>
<dbReference type="Proteomes" id="UP000006753">
    <property type="component" value="Unassembled WGS sequence"/>
</dbReference>
<dbReference type="OMA" id="HYINRRT"/>
<feature type="compositionally biased region" description="Low complexity" evidence="1">
    <location>
        <begin position="261"/>
        <end position="282"/>
    </location>
</feature>
<sequence length="415" mass="46719">MTVYWDPREVLGVQFSEDFIQCTAWVTPRKQRGVPRGLPRRCYQTFFSKECKVQVCQMLDAFAQVDVTSNGVSERMERELIQMATLTSCPGWHKNPARSQADTVGTTWKEAIEAFVAAKLASSVRGDRTRAQRIRLPPVQPQEEPIPLPAPHGSALRVELPQQGPASTPRPPRPQAIQVAPAPLPVQPEPRPARVNLAADAAERRRRDDQRQELSVVSDPSVPDRVPQHYINRRTIDAQSEHETRLVPDQAQQYHPPPHPAGAHLQLNPNPQQGLPPQSPNLDIRGVADRISGFVRDQEAAREERRPRFEARLTDLPAAAPIIPARNPAREVAPAPQIPVPAERLKQPTACQPPAIRVVKRRPLDDDPCWTCLMDFEEGEDIVWCRKQCGKNVHRVCFALTVELREDDKIMCGHW</sequence>
<organism evidence="2 3">
    <name type="scientific">Marssonina brunnea f. sp. multigermtubi (strain MB_m1)</name>
    <name type="common">Marssonina leaf spot fungus</name>
    <dbReference type="NCBI Taxonomy" id="1072389"/>
    <lineage>
        <taxon>Eukaryota</taxon>
        <taxon>Fungi</taxon>
        <taxon>Dikarya</taxon>
        <taxon>Ascomycota</taxon>
        <taxon>Pezizomycotina</taxon>
        <taxon>Leotiomycetes</taxon>
        <taxon>Helotiales</taxon>
        <taxon>Drepanopezizaceae</taxon>
        <taxon>Drepanopeziza</taxon>
    </lineage>
</organism>
<dbReference type="InParanoid" id="K1Y8P6"/>
<feature type="compositionally biased region" description="Pro residues" evidence="1">
    <location>
        <begin position="138"/>
        <end position="150"/>
    </location>
</feature>
<dbReference type="AlphaFoldDB" id="K1Y8P6"/>
<gene>
    <name evidence="2" type="ORF">MBM_00632</name>
</gene>
<evidence type="ECO:0000313" key="2">
    <source>
        <dbReference type="EMBL" id="EKD21519.1"/>
    </source>
</evidence>
<feature type="compositionally biased region" description="Basic and acidic residues" evidence="1">
    <location>
        <begin position="234"/>
        <end position="246"/>
    </location>
</feature>
<name>K1Y8P6_MARBU</name>
<dbReference type="HOGENOM" id="CLU_662349_0_0_1"/>
<dbReference type="OrthoDB" id="3565417at2759"/>
<dbReference type="RefSeq" id="XP_007288521.1">
    <property type="nucleotide sequence ID" value="XM_007288459.1"/>
</dbReference>
<feature type="region of interest" description="Disordered" evidence="1">
    <location>
        <begin position="200"/>
        <end position="283"/>
    </location>
</feature>
<accession>K1Y8P6</accession>
<protein>
    <submittedName>
        <fullName evidence="2">Uncharacterized protein</fullName>
    </submittedName>
</protein>
<dbReference type="KEGG" id="mbe:MBM_00632"/>